<evidence type="ECO:0000256" key="1">
    <source>
        <dbReference type="ARBA" id="ARBA00022448"/>
    </source>
</evidence>
<evidence type="ECO:0000256" key="3">
    <source>
        <dbReference type="ARBA" id="ARBA00022737"/>
    </source>
</evidence>
<dbReference type="CDD" id="cd03216">
    <property type="entry name" value="ABC_Carb_Monos_I"/>
    <property type="match status" value="1"/>
</dbReference>
<feature type="domain" description="ABC transporter" evidence="6">
    <location>
        <begin position="9"/>
        <end position="245"/>
    </location>
</feature>
<keyword evidence="2" id="KW-0762">Sugar transport</keyword>
<sequence>MTGERAPMLEACGLSKRYGETVALSNVDLAFQPGSVHAILGENGCGKSTLVKLLSGIVAPSSGTIRMLGRPVTGSNPARIQQLGLATVFQEVLLAPERSVADNIVLGTGSAFGWRAGRSARHRIAAAALSRVTSLPIDLDAPAGSLSLAVGQLVVLARALVRRPKILVLDEVTAALDLGDRNAVFEMIEGHARAGGLVLFISHRMDEVMRLAHRVTVLRNGQLVDTLETASVSAERLLQLMAPATARELDHAL</sequence>
<dbReference type="GO" id="GO:0005524">
    <property type="term" value="F:ATP binding"/>
    <property type="evidence" value="ECO:0007669"/>
    <property type="project" value="UniProtKB-KW"/>
</dbReference>
<protein>
    <submittedName>
        <fullName evidence="7">ABC transporter related protein</fullName>
    </submittedName>
</protein>
<keyword evidence="5" id="KW-0067">ATP-binding</keyword>
<dbReference type="Proteomes" id="UP000046373">
    <property type="component" value="Unassembled WGS sequence"/>
</dbReference>
<dbReference type="InterPro" id="IPR003439">
    <property type="entry name" value="ABC_transporter-like_ATP-bd"/>
</dbReference>
<accession>A0A090EDA0</accession>
<dbReference type="SMART" id="SM00382">
    <property type="entry name" value="AAA"/>
    <property type="match status" value="1"/>
</dbReference>
<dbReference type="PANTHER" id="PTHR43790:SF9">
    <property type="entry name" value="GALACTOFURANOSE TRANSPORTER ATP-BINDING PROTEIN YTFR"/>
    <property type="match status" value="1"/>
</dbReference>
<keyword evidence="4" id="KW-0547">Nucleotide-binding</keyword>
<evidence type="ECO:0000259" key="6">
    <source>
        <dbReference type="PROSITE" id="PS50893"/>
    </source>
</evidence>
<evidence type="ECO:0000256" key="4">
    <source>
        <dbReference type="ARBA" id="ARBA00022741"/>
    </source>
</evidence>
<evidence type="ECO:0000313" key="7">
    <source>
        <dbReference type="EMBL" id="CDX28197.1"/>
    </source>
</evidence>
<keyword evidence="1" id="KW-0813">Transport</keyword>
<dbReference type="GO" id="GO:0016887">
    <property type="term" value="F:ATP hydrolysis activity"/>
    <property type="evidence" value="ECO:0007669"/>
    <property type="project" value="InterPro"/>
</dbReference>
<dbReference type="PANTHER" id="PTHR43790">
    <property type="entry name" value="CARBOHYDRATE TRANSPORT ATP-BINDING PROTEIN MG119-RELATED"/>
    <property type="match status" value="1"/>
</dbReference>
<reference evidence="7 8" key="1">
    <citation type="submission" date="2014-08" db="EMBL/GenBank/DDBJ databases">
        <authorList>
            <person name="Moulin Lionel"/>
        </authorList>
    </citation>
    <scope>NUCLEOTIDE SEQUENCE [LARGE SCALE GENOMIC DNA]</scope>
</reference>
<dbReference type="Pfam" id="PF00005">
    <property type="entry name" value="ABC_tran"/>
    <property type="match status" value="1"/>
</dbReference>
<evidence type="ECO:0000256" key="5">
    <source>
        <dbReference type="ARBA" id="ARBA00022840"/>
    </source>
</evidence>
<evidence type="ECO:0000256" key="2">
    <source>
        <dbReference type="ARBA" id="ARBA00022597"/>
    </source>
</evidence>
<organism evidence="7 8">
    <name type="scientific">Mesorhizobium plurifarium</name>
    <dbReference type="NCBI Taxonomy" id="69974"/>
    <lineage>
        <taxon>Bacteria</taxon>
        <taxon>Pseudomonadati</taxon>
        <taxon>Pseudomonadota</taxon>
        <taxon>Alphaproteobacteria</taxon>
        <taxon>Hyphomicrobiales</taxon>
        <taxon>Phyllobacteriaceae</taxon>
        <taxon>Mesorhizobium</taxon>
    </lineage>
</organism>
<name>A0A090EDA0_MESPL</name>
<dbReference type="SUPFAM" id="SSF52540">
    <property type="entry name" value="P-loop containing nucleoside triphosphate hydrolases"/>
    <property type="match status" value="1"/>
</dbReference>
<gene>
    <name evidence="7" type="ORF">MPLDJ20_120293</name>
</gene>
<dbReference type="PROSITE" id="PS50893">
    <property type="entry name" value="ABC_TRANSPORTER_2"/>
    <property type="match status" value="1"/>
</dbReference>
<dbReference type="EMBL" id="CCNB01000004">
    <property type="protein sequence ID" value="CDX28197.1"/>
    <property type="molecule type" value="Genomic_DNA"/>
</dbReference>
<evidence type="ECO:0000313" key="8">
    <source>
        <dbReference type="Proteomes" id="UP000046373"/>
    </source>
</evidence>
<dbReference type="InterPro" id="IPR003593">
    <property type="entry name" value="AAA+_ATPase"/>
</dbReference>
<dbReference type="InterPro" id="IPR027417">
    <property type="entry name" value="P-loop_NTPase"/>
</dbReference>
<dbReference type="Gene3D" id="3.40.50.300">
    <property type="entry name" value="P-loop containing nucleotide triphosphate hydrolases"/>
    <property type="match status" value="1"/>
</dbReference>
<proteinExistence type="predicted"/>
<dbReference type="AlphaFoldDB" id="A0A090EDA0"/>
<keyword evidence="3" id="KW-0677">Repeat</keyword>
<dbReference type="InterPro" id="IPR050107">
    <property type="entry name" value="ABC_carbohydrate_import_ATPase"/>
</dbReference>